<name>A0A8C0QH56_CANLF</name>
<sequence length="102" mass="11676">MPGCEGGKKMPLKWPKKQAKQMDEKDKAFKKQRSRRNSNELKVKAVGMGPGVTGELRYLTKKKKRKSNLTKSKLFLMLETMVIRNSILVKHLDSLSCICCHL</sequence>
<dbReference type="OrthoDB" id="9634564at2759"/>
<accession>A0A8C0QH56</accession>
<dbReference type="InterPro" id="IPR015157">
    <property type="entry name" value="TMA7"/>
</dbReference>
<dbReference type="Ensembl" id="ENSCAFT00040016275.1">
    <property type="protein sequence ID" value="ENSCAFP00040014106.1"/>
    <property type="gene ID" value="ENSCAFG00040008736.1"/>
</dbReference>
<organism evidence="3 4">
    <name type="scientific">Canis lupus familiaris</name>
    <name type="common">Dog</name>
    <name type="synonym">Canis familiaris</name>
    <dbReference type="NCBI Taxonomy" id="9615"/>
    <lineage>
        <taxon>Eukaryota</taxon>
        <taxon>Metazoa</taxon>
        <taxon>Chordata</taxon>
        <taxon>Craniata</taxon>
        <taxon>Vertebrata</taxon>
        <taxon>Euteleostomi</taxon>
        <taxon>Mammalia</taxon>
        <taxon>Eutheria</taxon>
        <taxon>Laurasiatheria</taxon>
        <taxon>Carnivora</taxon>
        <taxon>Caniformia</taxon>
        <taxon>Canidae</taxon>
        <taxon>Canis</taxon>
    </lineage>
</organism>
<evidence type="ECO:0008006" key="5">
    <source>
        <dbReference type="Google" id="ProtNLM"/>
    </source>
</evidence>
<dbReference type="Pfam" id="PF09072">
    <property type="entry name" value="TMA7"/>
    <property type="match status" value="1"/>
</dbReference>
<feature type="region of interest" description="Disordered" evidence="2">
    <location>
        <begin position="1"/>
        <end position="39"/>
    </location>
</feature>
<evidence type="ECO:0000256" key="2">
    <source>
        <dbReference type="SAM" id="MobiDB-lite"/>
    </source>
</evidence>
<dbReference type="AlphaFoldDB" id="A0A8C0QH56"/>
<feature type="compositionally biased region" description="Basic and acidic residues" evidence="2">
    <location>
        <begin position="20"/>
        <end position="29"/>
    </location>
</feature>
<proteinExistence type="inferred from homology"/>
<protein>
    <recommendedName>
        <fullName evidence="5">Coiled-coil domain-containing protein 72</fullName>
    </recommendedName>
</protein>
<evidence type="ECO:0000313" key="3">
    <source>
        <dbReference type="Ensembl" id="ENSCAFP00040014106.1"/>
    </source>
</evidence>
<comment type="similarity">
    <text evidence="1">Belongs to the TMA7 family.</text>
</comment>
<evidence type="ECO:0000256" key="1">
    <source>
        <dbReference type="ARBA" id="ARBA00006631"/>
    </source>
</evidence>
<feature type="compositionally biased region" description="Basic residues" evidence="2">
    <location>
        <begin position="10"/>
        <end position="19"/>
    </location>
</feature>
<evidence type="ECO:0000313" key="4">
    <source>
        <dbReference type="Proteomes" id="UP000694542"/>
    </source>
</evidence>
<reference evidence="3" key="2">
    <citation type="submission" date="2025-08" db="UniProtKB">
        <authorList>
            <consortium name="Ensembl"/>
        </authorList>
    </citation>
    <scope>IDENTIFICATION</scope>
</reference>
<dbReference type="Proteomes" id="UP000694542">
    <property type="component" value="Chromosome 12"/>
</dbReference>
<reference evidence="3" key="1">
    <citation type="submission" date="2018-10" db="EMBL/GenBank/DDBJ databases">
        <title>De novo assembly of a Great Dane genome.</title>
        <authorList>
            <person name="Kidd J.M."/>
            <person name="Pendleton A.L."/>
            <person name="Shen F."/>
            <person name="Emery S."/>
        </authorList>
    </citation>
    <scope>NUCLEOTIDE SEQUENCE [LARGE SCALE GENOMIC DNA]</scope>
    <source>
        <strain evidence="3">Great Dane</strain>
    </source>
</reference>